<feature type="transmembrane region" description="Helical" evidence="8">
    <location>
        <begin position="7"/>
        <end position="30"/>
    </location>
</feature>
<feature type="domain" description="ABC transmembrane type-1" evidence="9">
    <location>
        <begin position="66"/>
        <end position="273"/>
    </location>
</feature>
<feature type="transmembrane region" description="Helical" evidence="8">
    <location>
        <begin position="205"/>
        <end position="225"/>
    </location>
</feature>
<evidence type="ECO:0000259" key="9">
    <source>
        <dbReference type="PROSITE" id="PS50928"/>
    </source>
</evidence>
<evidence type="ECO:0000313" key="10">
    <source>
        <dbReference type="EMBL" id="GLS18302.1"/>
    </source>
</evidence>
<keyword evidence="6 8" id="KW-1133">Transmembrane helix</keyword>
<dbReference type="PROSITE" id="PS50928">
    <property type="entry name" value="ABC_TM1"/>
    <property type="match status" value="1"/>
</dbReference>
<dbReference type="Proteomes" id="UP001156882">
    <property type="component" value="Unassembled WGS sequence"/>
</dbReference>
<feature type="transmembrane region" description="Helical" evidence="8">
    <location>
        <begin position="66"/>
        <end position="90"/>
    </location>
</feature>
<evidence type="ECO:0000256" key="6">
    <source>
        <dbReference type="ARBA" id="ARBA00022989"/>
    </source>
</evidence>
<evidence type="ECO:0000256" key="3">
    <source>
        <dbReference type="ARBA" id="ARBA00022448"/>
    </source>
</evidence>
<keyword evidence="11" id="KW-1185">Reference proteome</keyword>
<dbReference type="SUPFAM" id="SSF161098">
    <property type="entry name" value="MetI-like"/>
    <property type="match status" value="1"/>
</dbReference>
<sequence>MITSSRRLTFFLLLTPFVLWIGLLIIIPHIDLLYMSLQEKISPRVYRTSLANYQDFFGEWAYVWTLIRTITMSVLATVLTLVIAFPVAYYIAKIAHGRSRTILFLTCLLPFWVSEIVRVFGWMLILRETGLLSNLLQFLHITSGPVEFLYNDVAMMIGLVYTSMLFMVVPLISAIDSLDNSYIEAGYDLGGDGFTVLREIVIPHAMPGIVAGSVIVFMLSLGNYLTPTLMGGKSGLWFTAHIYTQFITRFNWEAGSAFGFILLACSSAVVWLALKLSGQSLSSTLGRQ</sequence>
<name>A0ABQ6CD75_9HYPH</name>
<evidence type="ECO:0000256" key="5">
    <source>
        <dbReference type="ARBA" id="ARBA00022692"/>
    </source>
</evidence>
<dbReference type="Pfam" id="PF00528">
    <property type="entry name" value="BPD_transp_1"/>
    <property type="match status" value="1"/>
</dbReference>
<comment type="similarity">
    <text evidence="2">Belongs to the binding-protein-dependent transport system permease family. CysTW subfamily.</text>
</comment>
<keyword evidence="3 8" id="KW-0813">Transport</keyword>
<reference evidence="11" key="1">
    <citation type="journal article" date="2019" name="Int. J. Syst. Evol. Microbiol.">
        <title>The Global Catalogue of Microorganisms (GCM) 10K type strain sequencing project: providing services to taxonomists for standard genome sequencing and annotation.</title>
        <authorList>
            <consortium name="The Broad Institute Genomics Platform"/>
            <consortium name="The Broad Institute Genome Sequencing Center for Infectious Disease"/>
            <person name="Wu L."/>
            <person name="Ma J."/>
        </authorList>
    </citation>
    <scope>NUCLEOTIDE SEQUENCE [LARGE SCALE GENOMIC DNA]</scope>
    <source>
        <strain evidence="11">NBRC 101365</strain>
    </source>
</reference>
<keyword evidence="7 8" id="KW-0472">Membrane</keyword>
<dbReference type="CDD" id="cd06261">
    <property type="entry name" value="TM_PBP2"/>
    <property type="match status" value="1"/>
</dbReference>
<keyword evidence="4" id="KW-1003">Cell membrane</keyword>
<feature type="transmembrane region" description="Helical" evidence="8">
    <location>
        <begin position="102"/>
        <end position="125"/>
    </location>
</feature>
<evidence type="ECO:0000256" key="7">
    <source>
        <dbReference type="ARBA" id="ARBA00023136"/>
    </source>
</evidence>
<dbReference type="RefSeq" id="WP_284311120.1">
    <property type="nucleotide sequence ID" value="NZ_BSPC01000011.1"/>
</dbReference>
<gene>
    <name evidence="10" type="ORF">GCM10007874_13190</name>
</gene>
<accession>A0ABQ6CD75</accession>
<evidence type="ECO:0000256" key="1">
    <source>
        <dbReference type="ARBA" id="ARBA00004651"/>
    </source>
</evidence>
<comment type="caution">
    <text evidence="10">The sequence shown here is derived from an EMBL/GenBank/DDBJ whole genome shotgun (WGS) entry which is preliminary data.</text>
</comment>
<organism evidence="10 11">
    <name type="scientific">Labrys miyagiensis</name>
    <dbReference type="NCBI Taxonomy" id="346912"/>
    <lineage>
        <taxon>Bacteria</taxon>
        <taxon>Pseudomonadati</taxon>
        <taxon>Pseudomonadota</taxon>
        <taxon>Alphaproteobacteria</taxon>
        <taxon>Hyphomicrobiales</taxon>
        <taxon>Xanthobacteraceae</taxon>
        <taxon>Labrys</taxon>
    </lineage>
</organism>
<dbReference type="PANTHER" id="PTHR42929:SF1">
    <property type="entry name" value="INNER MEMBRANE ABC TRANSPORTER PERMEASE PROTEIN YDCU-RELATED"/>
    <property type="match status" value="1"/>
</dbReference>
<evidence type="ECO:0000313" key="11">
    <source>
        <dbReference type="Proteomes" id="UP001156882"/>
    </source>
</evidence>
<dbReference type="Gene3D" id="1.10.3720.10">
    <property type="entry name" value="MetI-like"/>
    <property type="match status" value="1"/>
</dbReference>
<evidence type="ECO:0000256" key="4">
    <source>
        <dbReference type="ARBA" id="ARBA00022475"/>
    </source>
</evidence>
<dbReference type="InterPro" id="IPR035906">
    <property type="entry name" value="MetI-like_sf"/>
</dbReference>
<protein>
    <submittedName>
        <fullName evidence="10">Peptide ABC transporter permease</fullName>
    </submittedName>
</protein>
<dbReference type="EMBL" id="BSPC01000011">
    <property type="protein sequence ID" value="GLS18302.1"/>
    <property type="molecule type" value="Genomic_DNA"/>
</dbReference>
<feature type="transmembrane region" description="Helical" evidence="8">
    <location>
        <begin position="153"/>
        <end position="175"/>
    </location>
</feature>
<dbReference type="PANTHER" id="PTHR42929">
    <property type="entry name" value="INNER MEMBRANE ABC TRANSPORTER PERMEASE PROTEIN YDCU-RELATED-RELATED"/>
    <property type="match status" value="1"/>
</dbReference>
<comment type="subcellular location">
    <subcellularLocation>
        <location evidence="1 8">Cell membrane</location>
        <topology evidence="1 8">Multi-pass membrane protein</topology>
    </subcellularLocation>
</comment>
<feature type="transmembrane region" description="Helical" evidence="8">
    <location>
        <begin position="254"/>
        <end position="274"/>
    </location>
</feature>
<evidence type="ECO:0000256" key="2">
    <source>
        <dbReference type="ARBA" id="ARBA00007069"/>
    </source>
</evidence>
<proteinExistence type="inferred from homology"/>
<keyword evidence="5 8" id="KW-0812">Transmembrane</keyword>
<dbReference type="InterPro" id="IPR000515">
    <property type="entry name" value="MetI-like"/>
</dbReference>
<evidence type="ECO:0000256" key="8">
    <source>
        <dbReference type="RuleBase" id="RU363032"/>
    </source>
</evidence>